<proteinExistence type="predicted"/>
<dbReference type="EMBL" id="JACHFZ010000001">
    <property type="protein sequence ID" value="MBB5290618.1"/>
    <property type="molecule type" value="Genomic_DNA"/>
</dbReference>
<dbReference type="PANTHER" id="PTHR41523">
    <property type="entry name" value="TWO-COMPONENT SYSTEM SENSOR PROTEIN"/>
    <property type="match status" value="1"/>
</dbReference>
<dbReference type="PANTHER" id="PTHR41523:SF7">
    <property type="entry name" value="HISTIDINE KINASE"/>
    <property type="match status" value="1"/>
</dbReference>
<dbReference type="InterPro" id="IPR035965">
    <property type="entry name" value="PAS-like_dom_sf"/>
</dbReference>
<dbReference type="AlphaFoldDB" id="A0A7W8HWZ1"/>
<dbReference type="InterPro" id="IPR013656">
    <property type="entry name" value="PAS_4"/>
</dbReference>
<feature type="domain" description="Signal transduction histidine kinase HWE region" evidence="9">
    <location>
        <begin position="319"/>
        <end position="398"/>
    </location>
</feature>
<name>A0A7W8HWZ1_9CAUL</name>
<evidence type="ECO:0000313" key="10">
    <source>
        <dbReference type="EMBL" id="MBB5290618.1"/>
    </source>
</evidence>
<evidence type="ECO:0000256" key="4">
    <source>
        <dbReference type="ARBA" id="ARBA00022679"/>
    </source>
</evidence>
<dbReference type="SMART" id="SM00911">
    <property type="entry name" value="HWE_HK"/>
    <property type="match status" value="1"/>
</dbReference>
<dbReference type="Gene3D" id="3.30.565.10">
    <property type="entry name" value="Histidine kinase-like ATPase, C-terminal domain"/>
    <property type="match status" value="1"/>
</dbReference>
<dbReference type="Pfam" id="PF08448">
    <property type="entry name" value="PAS_4"/>
    <property type="match status" value="2"/>
</dbReference>
<gene>
    <name evidence="10" type="ORF">HNQ67_000114</name>
</gene>
<keyword evidence="4" id="KW-0808">Transferase</keyword>
<dbReference type="InterPro" id="IPR000014">
    <property type="entry name" value="PAS"/>
</dbReference>
<dbReference type="SMART" id="SM00091">
    <property type="entry name" value="PAS"/>
    <property type="match status" value="2"/>
</dbReference>
<dbReference type="GO" id="GO:0004673">
    <property type="term" value="F:protein histidine kinase activity"/>
    <property type="evidence" value="ECO:0007669"/>
    <property type="project" value="UniProtKB-EC"/>
</dbReference>
<dbReference type="CDD" id="cd00130">
    <property type="entry name" value="PAS"/>
    <property type="match status" value="1"/>
</dbReference>
<comment type="catalytic activity">
    <reaction evidence="1">
        <text>ATP + protein L-histidine = ADP + protein N-phospho-L-histidine.</text>
        <dbReference type="EC" id="2.7.13.3"/>
    </reaction>
</comment>
<dbReference type="SUPFAM" id="SSF55785">
    <property type="entry name" value="PYP-like sensor domain (PAS domain)"/>
    <property type="match status" value="2"/>
</dbReference>
<reference evidence="10 11" key="1">
    <citation type="submission" date="2020-08" db="EMBL/GenBank/DDBJ databases">
        <title>Genomic Encyclopedia of Type Strains, Phase IV (KMG-IV): sequencing the most valuable type-strain genomes for metagenomic binning, comparative biology and taxonomic classification.</title>
        <authorList>
            <person name="Goeker M."/>
        </authorList>
    </citation>
    <scope>NUCLEOTIDE SEQUENCE [LARGE SCALE GENOMIC DNA]</scope>
    <source>
        <strain evidence="10 11">DSM 25335</strain>
    </source>
</reference>
<dbReference type="GO" id="GO:0005524">
    <property type="term" value="F:ATP binding"/>
    <property type="evidence" value="ECO:0007669"/>
    <property type="project" value="UniProtKB-KW"/>
</dbReference>
<dbReference type="InterPro" id="IPR011102">
    <property type="entry name" value="Sig_transdc_His_kinase_HWE"/>
</dbReference>
<feature type="domain" description="PAS" evidence="8">
    <location>
        <begin position="187"/>
        <end position="252"/>
    </location>
</feature>
<dbReference type="RefSeq" id="WP_183251351.1">
    <property type="nucleotide sequence ID" value="NZ_BAAAFF010000003.1"/>
</dbReference>
<evidence type="ECO:0000256" key="3">
    <source>
        <dbReference type="ARBA" id="ARBA00022553"/>
    </source>
</evidence>
<feature type="domain" description="PAS" evidence="8">
    <location>
        <begin position="14"/>
        <end position="80"/>
    </location>
</feature>
<evidence type="ECO:0000256" key="6">
    <source>
        <dbReference type="ARBA" id="ARBA00022777"/>
    </source>
</evidence>
<accession>A0A7W8HWZ1</accession>
<keyword evidence="5" id="KW-0547">Nucleotide-binding</keyword>
<keyword evidence="11" id="KW-1185">Reference proteome</keyword>
<dbReference type="InterPro" id="IPR036890">
    <property type="entry name" value="HATPase_C_sf"/>
</dbReference>
<evidence type="ECO:0000259" key="9">
    <source>
        <dbReference type="SMART" id="SM00911"/>
    </source>
</evidence>
<dbReference type="Proteomes" id="UP000566663">
    <property type="component" value="Unassembled WGS sequence"/>
</dbReference>
<evidence type="ECO:0000256" key="7">
    <source>
        <dbReference type="ARBA" id="ARBA00022840"/>
    </source>
</evidence>
<evidence type="ECO:0000259" key="8">
    <source>
        <dbReference type="SMART" id="SM00091"/>
    </source>
</evidence>
<organism evidence="10 11">
    <name type="scientific">Brevundimonas basaltis</name>
    <dbReference type="NCBI Taxonomy" id="472166"/>
    <lineage>
        <taxon>Bacteria</taxon>
        <taxon>Pseudomonadati</taxon>
        <taxon>Pseudomonadota</taxon>
        <taxon>Alphaproteobacteria</taxon>
        <taxon>Caulobacterales</taxon>
        <taxon>Caulobacteraceae</taxon>
        <taxon>Brevundimonas</taxon>
    </lineage>
</organism>
<dbReference type="Gene3D" id="3.30.450.20">
    <property type="entry name" value="PAS domain"/>
    <property type="match status" value="2"/>
</dbReference>
<protein>
    <recommendedName>
        <fullName evidence="2">histidine kinase</fullName>
        <ecNumber evidence="2">2.7.13.3</ecNumber>
    </recommendedName>
</protein>
<evidence type="ECO:0000256" key="1">
    <source>
        <dbReference type="ARBA" id="ARBA00000085"/>
    </source>
</evidence>
<dbReference type="SUPFAM" id="SSF55874">
    <property type="entry name" value="ATPase domain of HSP90 chaperone/DNA topoisomerase II/histidine kinase"/>
    <property type="match status" value="1"/>
</dbReference>
<sequence length="507" mass="55525">MGLKELFKSGDLTVDLASVFDASPNPYVLLTPDLRIAGMNQAYLNVTGATREAILGKPLFDAFDSGPGEDAPENVRQVKASLEKARDTGQRDHLAVVRFSIARRQANGADTFEDRFWSATHTPIFDDAGEVVFLLQHTTDITELETLRNRGRTATEASALDSVVSGAVLGRAEQVQEDNRRLETERNQLVELFMQAPGFIAVLSGPDHVFQMHNMAYAQLIGHRDIAGKPLVEALPEIESQGFIPLLDTVLATGEPFEGRSLGVQLQRSPDAPLETVWVDFIFQPIRDADGQTIGVFVQGHEVTESVLADERQKLMIDELNHRVKNTLATVQSIAMQTARSHADPRTFAEGFQARLLALSHTHDLLTRRNWEGADLGDILQHETEAHGASRVSTNGPRVALAPAAALSLGMIFHELATNAAKYGALSAQDGRVLVDWSIADPTRPRLKLVWRETGGPPVTAPDRKGFGSRLIERNVRHDLAGEIELDYPSGGLTVTISVPLEREPDL</sequence>
<keyword evidence="3" id="KW-0597">Phosphoprotein</keyword>
<keyword evidence="6 10" id="KW-0418">Kinase</keyword>
<evidence type="ECO:0000256" key="5">
    <source>
        <dbReference type="ARBA" id="ARBA00022741"/>
    </source>
</evidence>
<comment type="caution">
    <text evidence="10">The sequence shown here is derived from an EMBL/GenBank/DDBJ whole genome shotgun (WGS) entry which is preliminary data.</text>
</comment>
<keyword evidence="7" id="KW-0067">ATP-binding</keyword>
<dbReference type="EC" id="2.7.13.3" evidence="2"/>
<evidence type="ECO:0000313" key="11">
    <source>
        <dbReference type="Proteomes" id="UP000566663"/>
    </source>
</evidence>
<evidence type="ECO:0000256" key="2">
    <source>
        <dbReference type="ARBA" id="ARBA00012438"/>
    </source>
</evidence>
<dbReference type="Pfam" id="PF07536">
    <property type="entry name" value="HWE_HK"/>
    <property type="match status" value="1"/>
</dbReference>